<dbReference type="OMA" id="CTEERVF"/>
<dbReference type="InterPro" id="IPR029033">
    <property type="entry name" value="His_PPase_superfam"/>
</dbReference>
<dbReference type="SMART" id="SM00855">
    <property type="entry name" value="PGAM"/>
    <property type="match status" value="1"/>
</dbReference>
<dbReference type="InterPro" id="IPR013079">
    <property type="entry name" value="6Phosfructo_kin"/>
</dbReference>
<evidence type="ECO:0000256" key="1">
    <source>
        <dbReference type="ARBA" id="ARBA00022741"/>
    </source>
</evidence>
<feature type="active site" description="Proton donor/acceptor" evidence="3">
    <location>
        <position position="468"/>
    </location>
</feature>
<keyword evidence="8" id="KW-1185">Reference proteome</keyword>
<dbReference type="InterPro" id="IPR027417">
    <property type="entry name" value="P-loop_NTPase"/>
</dbReference>
<feature type="binding site" evidence="4">
    <location>
        <begin position="378"/>
        <end position="385"/>
    </location>
    <ligand>
        <name>substrate</name>
    </ligand>
</feature>
<dbReference type="GO" id="GO:0003873">
    <property type="term" value="F:6-phosphofructo-2-kinase activity"/>
    <property type="evidence" value="ECO:0007669"/>
    <property type="project" value="InterPro"/>
</dbReference>
<name>A0A8J5XHM6_DIALT</name>
<dbReference type="PROSITE" id="PS00175">
    <property type="entry name" value="PG_MUTASE"/>
    <property type="match status" value="1"/>
</dbReference>
<proteinExistence type="predicted"/>
<feature type="region of interest" description="Disordered" evidence="5">
    <location>
        <begin position="142"/>
        <end position="207"/>
    </location>
</feature>
<dbReference type="Pfam" id="PF01591">
    <property type="entry name" value="6PF2K"/>
    <property type="match status" value="1"/>
</dbReference>
<evidence type="ECO:0000259" key="6">
    <source>
        <dbReference type="Pfam" id="PF01591"/>
    </source>
</evidence>
<feature type="compositionally biased region" description="Basic and acidic residues" evidence="5">
    <location>
        <begin position="152"/>
        <end position="165"/>
    </location>
</feature>
<dbReference type="GO" id="GO:0006000">
    <property type="term" value="P:fructose metabolic process"/>
    <property type="evidence" value="ECO:0007669"/>
    <property type="project" value="InterPro"/>
</dbReference>
<dbReference type="Gene3D" id="3.40.50.1240">
    <property type="entry name" value="Phosphoglycerate mutase-like"/>
    <property type="match status" value="1"/>
</dbReference>
<reference evidence="7" key="1">
    <citation type="submission" date="2021-05" db="EMBL/GenBank/DDBJ databases">
        <title>The genome of the haptophyte Pavlova lutheri (Diacronema luteri, Pavlovales) - a model for lipid biosynthesis in eukaryotic algae.</title>
        <authorList>
            <person name="Hulatt C.J."/>
            <person name="Posewitz M.C."/>
        </authorList>
    </citation>
    <scope>NUCLEOTIDE SEQUENCE</scope>
    <source>
        <strain evidence="7">NIVA-4/92</strain>
    </source>
</reference>
<dbReference type="AlphaFoldDB" id="A0A8J5XHM6"/>
<evidence type="ECO:0000313" key="7">
    <source>
        <dbReference type="EMBL" id="KAG8461177.1"/>
    </source>
</evidence>
<dbReference type="GO" id="GO:0005829">
    <property type="term" value="C:cytosol"/>
    <property type="evidence" value="ECO:0007669"/>
    <property type="project" value="TreeGrafter"/>
</dbReference>
<protein>
    <recommendedName>
        <fullName evidence="6">6-phosphofructo-2-kinase domain-containing protein</fullName>
    </recommendedName>
</protein>
<dbReference type="GO" id="GO:0006003">
    <property type="term" value="P:fructose 2,6-bisphosphate metabolic process"/>
    <property type="evidence" value="ECO:0007669"/>
    <property type="project" value="InterPro"/>
</dbReference>
<gene>
    <name evidence="7" type="ORF">KFE25_002366</name>
</gene>
<comment type="caution">
    <text evidence="7">The sequence shown here is derived from an EMBL/GenBank/DDBJ whole genome shotgun (WGS) entry which is preliminary data.</text>
</comment>
<feature type="active site" description="Tele-phosphohistidine intermediate" evidence="3">
    <location>
        <position position="379"/>
    </location>
</feature>
<dbReference type="GO" id="GO:0004331">
    <property type="term" value="F:fructose-2,6-bisphosphate 2-phosphatase activity"/>
    <property type="evidence" value="ECO:0007669"/>
    <property type="project" value="TreeGrafter"/>
</dbReference>
<dbReference type="InterPro" id="IPR003094">
    <property type="entry name" value="6Pfruct_kin"/>
</dbReference>
<dbReference type="Proteomes" id="UP000751190">
    <property type="component" value="Unassembled WGS sequence"/>
</dbReference>
<organism evidence="7 8">
    <name type="scientific">Diacronema lutheri</name>
    <name type="common">Unicellular marine alga</name>
    <name type="synonym">Monochrysis lutheri</name>
    <dbReference type="NCBI Taxonomy" id="2081491"/>
    <lineage>
        <taxon>Eukaryota</taxon>
        <taxon>Haptista</taxon>
        <taxon>Haptophyta</taxon>
        <taxon>Pavlovophyceae</taxon>
        <taxon>Pavlovales</taxon>
        <taxon>Pavlovaceae</taxon>
        <taxon>Diacronema</taxon>
    </lineage>
</organism>
<evidence type="ECO:0000256" key="5">
    <source>
        <dbReference type="SAM" id="MobiDB-lite"/>
    </source>
</evidence>
<feature type="domain" description="6-phosphofructo-2-kinase" evidence="6">
    <location>
        <begin position="254"/>
        <end position="369"/>
    </location>
</feature>
<feature type="binding site" evidence="4">
    <location>
        <position position="435"/>
    </location>
    <ligand>
        <name>substrate</name>
    </ligand>
</feature>
<keyword evidence="1" id="KW-0547">Nucleotide-binding</keyword>
<evidence type="ECO:0000256" key="4">
    <source>
        <dbReference type="PIRSR" id="PIRSR613078-2"/>
    </source>
</evidence>
<evidence type="ECO:0000313" key="8">
    <source>
        <dbReference type="Proteomes" id="UP000751190"/>
    </source>
</evidence>
<dbReference type="PRINTS" id="PR00991">
    <property type="entry name" value="6PFRUCTKNASE"/>
</dbReference>
<dbReference type="PANTHER" id="PTHR10606">
    <property type="entry name" value="6-PHOSPHOFRUCTO-2-KINASE/FRUCTOSE-2,6-BISPHOSPHATASE"/>
    <property type="match status" value="1"/>
</dbReference>
<dbReference type="SUPFAM" id="SSF53254">
    <property type="entry name" value="Phosphoglycerate mutase-like"/>
    <property type="match status" value="1"/>
</dbReference>
<dbReference type="GO" id="GO:0005524">
    <property type="term" value="F:ATP binding"/>
    <property type="evidence" value="ECO:0007669"/>
    <property type="project" value="UniProtKB-KW"/>
</dbReference>
<dbReference type="EMBL" id="JAGTXO010000027">
    <property type="protein sequence ID" value="KAG8461177.1"/>
    <property type="molecule type" value="Genomic_DNA"/>
</dbReference>
<evidence type="ECO:0000256" key="3">
    <source>
        <dbReference type="PIRSR" id="PIRSR613078-1"/>
    </source>
</evidence>
<sequence>MSGEASGALAAVEVSGDVPTLHRPSSLGGSVSVPAPGYAKSQAHLLMKSEHNPNPTELPPPIAALGGNQGDMHVVVLIGMPEVGKPFLAKRMRQYLRFFHGADCALFDIAAHTPRADPSDKGTVDRNAQRLSASIASWMLNGGQQPVPAQHEAAHPLEKDEHDGDVGAAAWPERHAPPPAADADARAADDAAGAADAPESTDARCSGPPAAAAAAAIVRGAPSYKGQKVVDSGRCAIVYASETIRTFAEHWSGSSKERRRWIAQSVKQMSASVKLIFIEVKVLDPQLLRNNIAIKRAALGLGSSCEDDFRTVEARNKDFSKSFVTLQDDGSEDDMSYVLFINYGQKVVANRMHGFLRMRIAQFLSTIHTETHTLYLTRHGQSEYNRLRKIGGNSGLTSYGLEYARRLAAFSEGTICREDGTNANKARLWTSSMRRTNETAQFIPHPQVAIDGDKWVQMSHRVYRNLDEIFAGEYEGLTYEEVAANHQDEAFLRKVDKIGYRYPRGESYYDIISRLDPLVHELESYHEPTLIVSHQAVLRLLYAYLMGYDREDSTKIAIPLHTVLKLTYNGWSRCTEERVFLGPEVPQGELAGH</sequence>
<dbReference type="PANTHER" id="PTHR10606:SF44">
    <property type="entry name" value="6-PHOSPHOFRUCTO 2-KINASE_FRUCTOSE 2,6-BISPHOSPHATASE LONG FORM"/>
    <property type="match status" value="1"/>
</dbReference>
<accession>A0A8J5XHM6</accession>
<keyword evidence="2" id="KW-0067">ATP-binding</keyword>
<dbReference type="Pfam" id="PF00300">
    <property type="entry name" value="His_Phos_1"/>
    <property type="match status" value="1"/>
</dbReference>
<dbReference type="InterPro" id="IPR001345">
    <property type="entry name" value="PG/BPGM_mutase_AS"/>
</dbReference>
<dbReference type="Gene3D" id="3.40.50.300">
    <property type="entry name" value="P-loop containing nucleotide triphosphate hydrolases"/>
    <property type="match status" value="1"/>
</dbReference>
<dbReference type="OrthoDB" id="267323at2759"/>
<dbReference type="InterPro" id="IPR013078">
    <property type="entry name" value="His_Pase_superF_clade-1"/>
</dbReference>
<dbReference type="CDD" id="cd07067">
    <property type="entry name" value="HP_PGM_like"/>
    <property type="match status" value="1"/>
</dbReference>
<evidence type="ECO:0000256" key="2">
    <source>
        <dbReference type="ARBA" id="ARBA00022840"/>
    </source>
</evidence>
<dbReference type="PIRSF" id="PIRSF000709">
    <property type="entry name" value="6PFK_2-Ptase"/>
    <property type="match status" value="1"/>
</dbReference>